<evidence type="ECO:0000313" key="10">
    <source>
        <dbReference type="EMBL" id="EAL7594179.1"/>
    </source>
</evidence>
<evidence type="ECO:0000256" key="2">
    <source>
        <dbReference type="ARBA" id="ARBA00011900"/>
    </source>
</evidence>
<dbReference type="NCBIfam" id="TIGR00497">
    <property type="entry name" value="hsdM"/>
    <property type="match status" value="1"/>
</dbReference>
<reference evidence="10 11" key="1">
    <citation type="submission" date="2018-07" db="EMBL/GenBank/DDBJ databases">
        <authorList>
            <consortium name="PulseNet: The National Subtyping Network for Foodborne Disease Surveillance"/>
            <person name="Tarr C.L."/>
            <person name="Trees E."/>
            <person name="Katz L.S."/>
            <person name="Carleton-Romer H.A."/>
            <person name="Stroika S."/>
            <person name="Kucerova Z."/>
            <person name="Roache K.F."/>
            <person name="Sabol A.L."/>
            <person name="Besser J."/>
            <person name="Gerner-Smidt P."/>
        </authorList>
    </citation>
    <scope>NUCLEOTIDE SEQUENCE [LARGE SCALE GENOMIC DNA]</scope>
    <source>
        <strain evidence="10 11">PNUSAC005307</strain>
    </source>
</reference>
<dbReference type="Pfam" id="PF12161">
    <property type="entry name" value="HsdM_N"/>
    <property type="match status" value="1"/>
</dbReference>
<dbReference type="EC" id="2.1.1.72" evidence="2"/>
<evidence type="ECO:0000256" key="6">
    <source>
        <dbReference type="ARBA" id="ARBA00022747"/>
    </source>
</evidence>
<dbReference type="InterPro" id="IPR004546">
    <property type="entry name" value="Restrct_endonuc_T1M"/>
</dbReference>
<protein>
    <recommendedName>
        <fullName evidence="2">site-specific DNA-methyltransferase (adenine-specific)</fullName>
        <ecNumber evidence="2">2.1.1.72</ecNumber>
    </recommendedName>
</protein>
<dbReference type="AlphaFoldDB" id="A0AAD2LLJ8"/>
<name>A0AAD2LLJ8_CAMJU</name>
<evidence type="ECO:0000256" key="3">
    <source>
        <dbReference type="ARBA" id="ARBA00022603"/>
    </source>
</evidence>
<dbReference type="InterPro" id="IPR002052">
    <property type="entry name" value="DNA_methylase_N6_adenine_CS"/>
</dbReference>
<dbReference type="InterPro" id="IPR029063">
    <property type="entry name" value="SAM-dependent_MTases_sf"/>
</dbReference>
<gene>
    <name evidence="10" type="ORF">DVI03_00275</name>
</gene>
<dbReference type="SUPFAM" id="SSF53335">
    <property type="entry name" value="S-adenosyl-L-methionine-dependent methyltransferases"/>
    <property type="match status" value="1"/>
</dbReference>
<dbReference type="GO" id="GO:0003677">
    <property type="term" value="F:DNA binding"/>
    <property type="evidence" value="ECO:0007669"/>
    <property type="project" value="InterPro"/>
</dbReference>
<evidence type="ECO:0000313" key="11">
    <source>
        <dbReference type="Proteomes" id="UP000343544"/>
    </source>
</evidence>
<dbReference type="InterPro" id="IPR022749">
    <property type="entry name" value="D12N6_MeTrfase_N"/>
</dbReference>
<dbReference type="Pfam" id="PF02384">
    <property type="entry name" value="N6_Mtase"/>
    <property type="match status" value="1"/>
</dbReference>
<comment type="similarity">
    <text evidence="1">Belongs to the N(4)/N(6)-methyltransferase family.</text>
</comment>
<feature type="domain" description="DNA methylase adenine-specific" evidence="8">
    <location>
        <begin position="167"/>
        <end position="476"/>
    </location>
</feature>
<comment type="caution">
    <text evidence="10">The sequence shown here is derived from an EMBL/GenBank/DDBJ whole genome shotgun (WGS) entry which is preliminary data.</text>
</comment>
<evidence type="ECO:0000256" key="1">
    <source>
        <dbReference type="ARBA" id="ARBA00006594"/>
    </source>
</evidence>
<evidence type="ECO:0000256" key="4">
    <source>
        <dbReference type="ARBA" id="ARBA00022679"/>
    </source>
</evidence>
<accession>A0AAD2LLJ8</accession>
<dbReference type="Gene3D" id="1.20.1260.30">
    <property type="match status" value="1"/>
</dbReference>
<keyword evidence="4 10" id="KW-0808">Transferase</keyword>
<dbReference type="GO" id="GO:0009307">
    <property type="term" value="P:DNA restriction-modification system"/>
    <property type="evidence" value="ECO:0007669"/>
    <property type="project" value="UniProtKB-KW"/>
</dbReference>
<proteinExistence type="inferred from homology"/>
<dbReference type="PROSITE" id="PS00092">
    <property type="entry name" value="N6_MTASE"/>
    <property type="match status" value="1"/>
</dbReference>
<dbReference type="PANTHER" id="PTHR42933">
    <property type="entry name" value="SLR6095 PROTEIN"/>
    <property type="match status" value="1"/>
</dbReference>
<evidence type="ECO:0000256" key="5">
    <source>
        <dbReference type="ARBA" id="ARBA00022691"/>
    </source>
</evidence>
<dbReference type="Gene3D" id="3.40.50.150">
    <property type="entry name" value="Vaccinia Virus protein VP39"/>
    <property type="match status" value="1"/>
</dbReference>
<dbReference type="GO" id="GO:0009007">
    <property type="term" value="F:site-specific DNA-methyltransferase (adenine-specific) activity"/>
    <property type="evidence" value="ECO:0007669"/>
    <property type="project" value="UniProtKB-EC"/>
</dbReference>
<dbReference type="Proteomes" id="UP000343544">
    <property type="component" value="Unassembled WGS sequence"/>
</dbReference>
<sequence>MKSVVEREELHKTIWKIANDLRGSVDGWDFKSYVLGFLFYYFICENLKSYVLNSFKQDYENLSDEMAENGRDTVINAKGFFIKPSHLFSNIFKNANLENLNEKLSVIFKEIESSANGSESEKSFKGLFDDLDLYSNKLGADNKERNKKILKIMEAISELDLHYNENEIDAFGDAYEFLMTMYASNAGKSGGEFFTPQEVSKLLVEITLYNNAKPNKVYDPACGSGSLLLQYKKSLKSDPKKGYFGQEINITTYNLARMNMFLHDVNYTRFDIAHGDTLISPSENHKELEPFDAIVSNPPYSTKWEGKDNALLINDERFNKAGVLAPTSKADLAFVMHSLSWLSEKGSAAIVCFPGVMYRSGAEKEIRKYIIEENFVDCVISLAPNLFFGTSIAVCILVLRKNKTDKNTLFINANEEFIKVTNKNMLSKENLENILKLYTDRVEVPHLSKLVSIEEIAKNDYNLSVSSYVEAKDTREIIDIKALNKEIEEIVKRQSVLRNKIDSLVRELE</sequence>
<keyword evidence="3 10" id="KW-0489">Methyltransferase</keyword>
<evidence type="ECO:0000259" key="8">
    <source>
        <dbReference type="Pfam" id="PF02384"/>
    </source>
</evidence>
<comment type="catalytic activity">
    <reaction evidence="7">
        <text>a 2'-deoxyadenosine in DNA + S-adenosyl-L-methionine = an N(6)-methyl-2'-deoxyadenosine in DNA + S-adenosyl-L-homocysteine + H(+)</text>
        <dbReference type="Rhea" id="RHEA:15197"/>
        <dbReference type="Rhea" id="RHEA-COMP:12418"/>
        <dbReference type="Rhea" id="RHEA-COMP:12419"/>
        <dbReference type="ChEBI" id="CHEBI:15378"/>
        <dbReference type="ChEBI" id="CHEBI:57856"/>
        <dbReference type="ChEBI" id="CHEBI:59789"/>
        <dbReference type="ChEBI" id="CHEBI:90615"/>
        <dbReference type="ChEBI" id="CHEBI:90616"/>
        <dbReference type="EC" id="2.1.1.72"/>
    </reaction>
</comment>
<dbReference type="EMBL" id="AACQYW010000001">
    <property type="protein sequence ID" value="EAL7594179.1"/>
    <property type="molecule type" value="Genomic_DNA"/>
</dbReference>
<evidence type="ECO:0000259" key="9">
    <source>
        <dbReference type="Pfam" id="PF12161"/>
    </source>
</evidence>
<keyword evidence="6" id="KW-0680">Restriction system</keyword>
<feature type="domain" description="N6 adenine-specific DNA methyltransferase N-terminal" evidence="9">
    <location>
        <begin position="10"/>
        <end position="156"/>
    </location>
</feature>
<dbReference type="GO" id="GO:0008170">
    <property type="term" value="F:N-methyltransferase activity"/>
    <property type="evidence" value="ECO:0007669"/>
    <property type="project" value="InterPro"/>
</dbReference>
<dbReference type="InterPro" id="IPR051537">
    <property type="entry name" value="DNA_Adenine_Mtase"/>
</dbReference>
<evidence type="ECO:0000256" key="7">
    <source>
        <dbReference type="ARBA" id="ARBA00047942"/>
    </source>
</evidence>
<organism evidence="10 11">
    <name type="scientific">Campylobacter jejuni</name>
    <dbReference type="NCBI Taxonomy" id="197"/>
    <lineage>
        <taxon>Bacteria</taxon>
        <taxon>Pseudomonadati</taxon>
        <taxon>Campylobacterota</taxon>
        <taxon>Epsilonproteobacteria</taxon>
        <taxon>Campylobacterales</taxon>
        <taxon>Campylobacteraceae</taxon>
        <taxon>Campylobacter</taxon>
    </lineage>
</organism>
<dbReference type="PRINTS" id="PR00507">
    <property type="entry name" value="N12N6MTFRASE"/>
</dbReference>
<dbReference type="InterPro" id="IPR003356">
    <property type="entry name" value="DNA_methylase_A-5"/>
</dbReference>
<dbReference type="InterPro" id="IPR038333">
    <property type="entry name" value="T1MK-like_N_sf"/>
</dbReference>
<dbReference type="GO" id="GO:0032259">
    <property type="term" value="P:methylation"/>
    <property type="evidence" value="ECO:0007669"/>
    <property type="project" value="UniProtKB-KW"/>
</dbReference>
<dbReference type="PANTHER" id="PTHR42933:SF1">
    <property type="entry name" value="SITE-SPECIFIC DNA-METHYLTRANSFERASE (ADENINE-SPECIFIC)"/>
    <property type="match status" value="1"/>
</dbReference>
<keyword evidence="5" id="KW-0949">S-adenosyl-L-methionine</keyword>